<feature type="domain" description="PKD" evidence="7">
    <location>
        <begin position="232"/>
        <end position="285"/>
    </location>
</feature>
<dbReference type="PROSITE" id="PS51257">
    <property type="entry name" value="PROKAR_LIPOPROTEIN"/>
    <property type="match status" value="1"/>
</dbReference>
<dbReference type="Gene3D" id="2.120.10.30">
    <property type="entry name" value="TolB, C-terminal domain"/>
    <property type="match status" value="4"/>
</dbReference>
<feature type="domain" description="PKD" evidence="7">
    <location>
        <begin position="319"/>
        <end position="377"/>
    </location>
</feature>
<dbReference type="PROSITE" id="PS50093">
    <property type="entry name" value="PKD"/>
    <property type="match status" value="6"/>
</dbReference>
<evidence type="ECO:0000256" key="5">
    <source>
        <dbReference type="ARBA" id="ARBA00023136"/>
    </source>
</evidence>
<gene>
    <name evidence="8" type="ORF">KAK11_04220</name>
</gene>
<dbReference type="PANTHER" id="PTHR46730">
    <property type="entry name" value="POLYCYSTIN-1"/>
    <property type="match status" value="1"/>
</dbReference>
<keyword evidence="9" id="KW-1185">Reference proteome</keyword>
<dbReference type="SMART" id="SM00089">
    <property type="entry name" value="PKD"/>
    <property type="match status" value="6"/>
</dbReference>
<keyword evidence="5" id="KW-0472">Membrane</keyword>
<accession>A0ABS5DTR7</accession>
<keyword evidence="2" id="KW-0812">Transmembrane</keyword>
<feature type="domain" description="PKD" evidence="7">
    <location>
        <begin position="125"/>
        <end position="204"/>
    </location>
</feature>
<dbReference type="InterPro" id="IPR011042">
    <property type="entry name" value="6-blade_b-propeller_TolB-like"/>
</dbReference>
<evidence type="ECO:0000256" key="3">
    <source>
        <dbReference type="ARBA" id="ARBA00022737"/>
    </source>
</evidence>
<sequence length="1188" mass="122381">MNIVRWVKAAALGLVTAGFVACGGGGGGGSEPTSNPPPAPAPAVAIKAVQPQSPVAGQSVSMAAQGEGSGLSYSWSFGDGATADGANVSHTFSQPGSYTATVTVKDSTGRSATATANITVSAPALTAVVTAASKEAAAGQSLSFTAQQLPQAGVTYRWSFGDAGKAEGLSVNHRFLVPGTYTVMLTTSNAEGQSATASVTVLVTGTGPAIGVGQDAAVAGLAYDLRVTGLSEPSGVDVAWDFGDGTGQLGAVATHTYVATGTYTARAQLYGSNGSIYDLTRTITVVSQGLPGELTLQIQGDSVTKVGSQATWRLNASAPLQAVEWSFGDGTQGYGEIASHAYAAAGDYTVTAKATDTAGRKTSTSTQISIRVELPTATITGFSPAAPRAGVAVQFNGTGTGDLAGAQAYEWHFGDGATATGSNPSHTYQSAGSYSVVLVARDRSGLASAPATATITVLPALPNAPSALVIKPSQLVLGVSAQVGFVGEAVGTGALTYQWQFGDGNVATGPQASHRYSRAGTFNVVMTVTDPEGQQSSASATLVVSPYQTLNLLAGNLGGRGFRDGVGDDARFINTVDIAQLSDGSFVVADTTTLRIMTPSGQVRTLMGQPYSSNRADGNLLSGSFGYISAVVVGRDDSIYVLDGCAIRKLTNFNELRTIAGSLDQCGDRDGVATDARFYAKDIAIDRSGNIYIADEHAEKIKKLSVDGTVTTIAGIGQNPVWSARPVEGVAKEIYIGRVYAVAVDLDDRLLYKTQRQFVMRLGEDGLVSMVHEPTTGDLNYSLDLSGRLAVGPDGAIYFSDLSSVKKVVSRTSATTIVGPTSPTEPVFDEPLGLTVVATGDILLADGPAVRKISGNALVSLAGSPATPSSGALLGFGLPRAGYLSGRIIGADAVGNVYSVARCIINGAPTELSSYRRRTPSGAFEMLYVGTGGGWRAHVEEDCAQSLVEFGPPGLVRATPSPSGDIYFVNDWFSSEIHKIDKFGQLTFIAGNRELFSPTAKDGVGRDAIITFVQSTTFNADGHLVIAGDGLIRKVTPDGKVETIVGVGDFAYRIVGVAAAPGGNYFFTSGNRHDVLKVDALKRVTVLAGDKDQSGLTDAVGALAKFSEPTDLALDSKGNLYVSDFVNQAVRRVDPAGRVVTVIGGKLYSGNQLGALPALISRPEELFVTPDDQLLLQSEGAVFITGGL</sequence>
<reference evidence="8 9" key="1">
    <citation type="submission" date="2021-04" db="EMBL/GenBank/DDBJ databases">
        <title>The genome sequence of type strain Ideonella paludis KCTC 32238.</title>
        <authorList>
            <person name="Liu Y."/>
        </authorList>
    </citation>
    <scope>NUCLEOTIDE SEQUENCE [LARGE SCALE GENOMIC DNA]</scope>
    <source>
        <strain evidence="8 9">KCTC 32238</strain>
    </source>
</reference>
<dbReference type="InterPro" id="IPR013783">
    <property type="entry name" value="Ig-like_fold"/>
</dbReference>
<feature type="signal peptide" evidence="6">
    <location>
        <begin position="1"/>
        <end position="23"/>
    </location>
</feature>
<dbReference type="InterPro" id="IPR035986">
    <property type="entry name" value="PKD_dom_sf"/>
</dbReference>
<dbReference type="EMBL" id="JAGQDG010000001">
    <property type="protein sequence ID" value="MBQ0934526.1"/>
    <property type="molecule type" value="Genomic_DNA"/>
</dbReference>
<feature type="domain" description="PKD" evidence="7">
    <location>
        <begin position="43"/>
        <end position="127"/>
    </location>
</feature>
<evidence type="ECO:0000256" key="4">
    <source>
        <dbReference type="ARBA" id="ARBA00022989"/>
    </source>
</evidence>
<comment type="subcellular location">
    <subcellularLocation>
        <location evidence="1">Membrane</location>
        <topology evidence="1">Multi-pass membrane protein</topology>
    </subcellularLocation>
</comment>
<keyword evidence="3" id="KW-0677">Repeat</keyword>
<feature type="chain" id="PRO_5046976576" evidence="6">
    <location>
        <begin position="24"/>
        <end position="1188"/>
    </location>
</feature>
<keyword evidence="4" id="KW-1133">Transmembrane helix</keyword>
<dbReference type="Pfam" id="PF18911">
    <property type="entry name" value="PKD_4"/>
    <property type="match status" value="6"/>
</dbReference>
<evidence type="ECO:0000313" key="9">
    <source>
        <dbReference type="Proteomes" id="UP000672097"/>
    </source>
</evidence>
<proteinExistence type="predicted"/>
<dbReference type="SUPFAM" id="SSF63829">
    <property type="entry name" value="Calcium-dependent phosphotriesterase"/>
    <property type="match status" value="2"/>
</dbReference>
<protein>
    <submittedName>
        <fullName evidence="8">PKD domain-containing protein</fullName>
    </submittedName>
</protein>
<dbReference type="CDD" id="cd00146">
    <property type="entry name" value="PKD"/>
    <property type="match status" value="6"/>
</dbReference>
<dbReference type="InterPro" id="IPR056822">
    <property type="entry name" value="TEN_NHL"/>
</dbReference>
<evidence type="ECO:0000259" key="7">
    <source>
        <dbReference type="PROSITE" id="PS50093"/>
    </source>
</evidence>
<comment type="caution">
    <text evidence="8">The sequence shown here is derived from an EMBL/GenBank/DDBJ whole genome shotgun (WGS) entry which is preliminary data.</text>
</comment>
<evidence type="ECO:0000256" key="2">
    <source>
        <dbReference type="ARBA" id="ARBA00022692"/>
    </source>
</evidence>
<dbReference type="RefSeq" id="WP_210806451.1">
    <property type="nucleotide sequence ID" value="NZ_JAGQDG010000001.1"/>
</dbReference>
<evidence type="ECO:0000313" key="8">
    <source>
        <dbReference type="EMBL" id="MBQ0934526.1"/>
    </source>
</evidence>
<name>A0ABS5DTR7_9BURK</name>
<dbReference type="Pfam" id="PF25021">
    <property type="entry name" value="TEN_NHL"/>
    <property type="match status" value="1"/>
</dbReference>
<feature type="domain" description="PKD" evidence="7">
    <location>
        <begin position="479"/>
        <end position="544"/>
    </location>
</feature>
<organism evidence="8 9">
    <name type="scientific">Ideonella paludis</name>
    <dbReference type="NCBI Taxonomy" id="1233411"/>
    <lineage>
        <taxon>Bacteria</taxon>
        <taxon>Pseudomonadati</taxon>
        <taxon>Pseudomonadota</taxon>
        <taxon>Betaproteobacteria</taxon>
        <taxon>Burkholderiales</taxon>
        <taxon>Sphaerotilaceae</taxon>
        <taxon>Ideonella</taxon>
    </lineage>
</organism>
<evidence type="ECO:0000256" key="6">
    <source>
        <dbReference type="SAM" id="SignalP"/>
    </source>
</evidence>
<keyword evidence="6" id="KW-0732">Signal</keyword>
<dbReference type="PANTHER" id="PTHR46730:SF4">
    <property type="entry name" value="POLYCYSTIC KIDNEY DISEASE PROTEIN 1-LIKE 1"/>
    <property type="match status" value="1"/>
</dbReference>
<dbReference type="Proteomes" id="UP000672097">
    <property type="component" value="Unassembled WGS sequence"/>
</dbReference>
<dbReference type="InterPro" id="IPR022409">
    <property type="entry name" value="PKD/Chitinase_dom"/>
</dbReference>
<dbReference type="Gene3D" id="2.60.40.10">
    <property type="entry name" value="Immunoglobulins"/>
    <property type="match status" value="6"/>
</dbReference>
<feature type="domain" description="PKD" evidence="7">
    <location>
        <begin position="376"/>
        <end position="457"/>
    </location>
</feature>
<dbReference type="SUPFAM" id="SSF49299">
    <property type="entry name" value="PKD domain"/>
    <property type="match status" value="6"/>
</dbReference>
<dbReference type="InterPro" id="IPR000601">
    <property type="entry name" value="PKD_dom"/>
</dbReference>
<evidence type="ECO:0000256" key="1">
    <source>
        <dbReference type="ARBA" id="ARBA00004141"/>
    </source>
</evidence>